<feature type="region of interest" description="Disordered" evidence="1">
    <location>
        <begin position="125"/>
        <end position="285"/>
    </location>
</feature>
<feature type="compositionally biased region" description="Low complexity" evidence="1">
    <location>
        <begin position="947"/>
        <end position="960"/>
    </location>
</feature>
<feature type="compositionally biased region" description="Polar residues" evidence="1">
    <location>
        <begin position="36"/>
        <end position="52"/>
    </location>
</feature>
<feature type="region of interest" description="Disordered" evidence="1">
    <location>
        <begin position="1181"/>
        <end position="1202"/>
    </location>
</feature>
<feature type="compositionally biased region" description="Basic residues" evidence="1">
    <location>
        <begin position="1193"/>
        <end position="1202"/>
    </location>
</feature>
<feature type="compositionally biased region" description="Polar residues" evidence="1">
    <location>
        <begin position="137"/>
        <end position="146"/>
    </location>
</feature>
<sequence length="1202" mass="127267">MTATTMHFGPEWMRKPQMPNRPHPPPSPPVLPSAPTNNNHSTSPSGASTYSALVTPAAPEPETRDESHPFRYSKEEMLRIYREGGGRGGLGLEVERHEGIVREVGGEPTGLRELSDAEKKLFAGPLNSELRRRQSGDVVNTPSNSSDRPRIGHNNSAGASPMRERFGSLMNRRRDSTDQPPLTIPRKLSMSNTQGTAASPRDAALPSPRTRMGGFGSGIDGVLSNSDSWVARRRASESTKPGSNTSRDATDGELKGPDIKEEEEGQPSMDAPQGDVVTRDVPSTGAHSLDENHIANGVASIALSGASPVPQIAPPNPHFDSPVPPGLPGNPDPSTIEWSYVDPSGTVQGPFSADIMQKWHEEGYFTIDLLMKRTHIDREFVSVGELVRRAGGGKTFLSQPPPSAPPGLVPRTDSPLHNIPTHQANVFSGQSPVPIRNLRAATLDSYLNANSDSPGSSFDTRFNNGSPDPSAFGGRAGLGMHAGDSPFNGRGYPGRPFNEPLPDPHSPFGNIAPGRSSSVDAYGVYSNNMGAPQWLGQTENTHQRGDVDPSTPYHAFNHAAANIPRGAVGQTIIPEAMSRPAMNPEYGEMNGLGGPFDRVLHGRGPVTNGMSINSANLAYNNPPFVHNQPQLDQSPSVPTIIPQSLSHFSDAQTSNTTLTPGTNPLSSQVQSLNEPSSPWANIDPLLMRPGTTDSPRVSATTPQNQMNQSASHLQQGWSRGSQSSQPGTKRDQSAWLAASQNGTDDNWKEVPGPSSLTFNNVGQHNMMHEEAQPVDSGRAATTDAQIAKETAAIPEVPSEPERSEPEPAPVVSEVQAPIPSKSRRKATTKDTQVQPLATKTTPPSPPSATSPPTPSMPGAVPKAAWLMEDDTKKAGAGMSLREIQEDEARKADARKVEKERERVARASAPVTPAAEEMFTTAAWGLPTSQAGSRTVGSPNIAIPTSAGAAASVAAAPWSQSTNAAGAKKTMKEIQEEEERRKKAVYKEIVAAAPTRRGYAETTTKPLTPAPASGGAWTTVGPSGKSATAAVGARPAPAPTTSSASVMTAPVTSRPSVVAPPRTAASAVAKGTSSAQKADDFPVAPSADFLRWLGENLKGLNSSVNLEEISSMLLSFPLDPDSSTMELIAEMIYTNSTTLDGRRFASEFVNKRKVDAAARKNGASAGPTGKIVSIADVVKTQPKPSQPEWGFKVVNKKKKGGKA</sequence>
<protein>
    <recommendedName>
        <fullName evidence="2">GYF domain-containing protein</fullName>
    </recommendedName>
</protein>
<dbReference type="RefSeq" id="XP_007763223.1">
    <property type="nucleotide sequence ID" value="XM_007765033.1"/>
</dbReference>
<dbReference type="Gene3D" id="3.30.1490.40">
    <property type="match status" value="1"/>
</dbReference>
<feature type="region of interest" description="Disordered" evidence="1">
    <location>
        <begin position="792"/>
        <end position="864"/>
    </location>
</feature>
<dbReference type="SMART" id="SM00444">
    <property type="entry name" value="GYF"/>
    <property type="match status" value="1"/>
</dbReference>
<dbReference type="Pfam" id="PF02213">
    <property type="entry name" value="GYF"/>
    <property type="match status" value="1"/>
</dbReference>
<gene>
    <name evidence="3" type="ORF">CONPUDRAFT_148488</name>
</gene>
<dbReference type="EMBL" id="JH711573">
    <property type="protein sequence ID" value="EIW86395.1"/>
    <property type="molecule type" value="Genomic_DNA"/>
</dbReference>
<feature type="compositionally biased region" description="Low complexity" evidence="1">
    <location>
        <begin position="1026"/>
        <end position="1052"/>
    </location>
</feature>
<evidence type="ECO:0000313" key="3">
    <source>
        <dbReference type="EMBL" id="EIW86395.1"/>
    </source>
</evidence>
<comment type="caution">
    <text evidence="3">The sequence shown here is derived from an EMBL/GenBank/DDBJ whole genome shotgun (WGS) entry which is preliminary data.</text>
</comment>
<organism evidence="3 4">
    <name type="scientific">Coniophora puteana (strain RWD-64-598)</name>
    <name type="common">Brown rot fungus</name>
    <dbReference type="NCBI Taxonomy" id="741705"/>
    <lineage>
        <taxon>Eukaryota</taxon>
        <taxon>Fungi</taxon>
        <taxon>Dikarya</taxon>
        <taxon>Basidiomycota</taxon>
        <taxon>Agaricomycotina</taxon>
        <taxon>Agaricomycetes</taxon>
        <taxon>Agaricomycetidae</taxon>
        <taxon>Boletales</taxon>
        <taxon>Coniophorineae</taxon>
        <taxon>Coniophoraceae</taxon>
        <taxon>Coniophora</taxon>
    </lineage>
</organism>
<accession>A0A5M3N6A2</accession>
<feature type="compositionally biased region" description="Polar residues" evidence="1">
    <location>
        <begin position="691"/>
        <end position="713"/>
    </location>
</feature>
<dbReference type="AlphaFoldDB" id="A0A5M3N6A2"/>
<feature type="compositionally biased region" description="Polar residues" evidence="1">
    <location>
        <begin position="829"/>
        <end position="839"/>
    </location>
</feature>
<feature type="compositionally biased region" description="Low complexity" evidence="1">
    <location>
        <begin position="714"/>
        <end position="727"/>
    </location>
</feature>
<feature type="region of interest" description="Disordered" evidence="1">
    <location>
        <begin position="876"/>
        <end position="911"/>
    </location>
</feature>
<feature type="region of interest" description="Disordered" evidence="1">
    <location>
        <begin position="1"/>
        <end position="71"/>
    </location>
</feature>
<dbReference type="Proteomes" id="UP000053558">
    <property type="component" value="Unassembled WGS sequence"/>
</dbReference>
<evidence type="ECO:0000259" key="2">
    <source>
        <dbReference type="PROSITE" id="PS50829"/>
    </source>
</evidence>
<feature type="compositionally biased region" description="Basic and acidic residues" evidence="1">
    <location>
        <begin position="882"/>
        <end position="904"/>
    </location>
</feature>
<dbReference type="CDD" id="cd00072">
    <property type="entry name" value="GYF"/>
    <property type="match status" value="1"/>
</dbReference>
<feature type="region of interest" description="Disordered" evidence="1">
    <location>
        <begin position="947"/>
        <end position="980"/>
    </location>
</feature>
<dbReference type="KEGG" id="cput:CONPUDRAFT_148488"/>
<dbReference type="OMA" id="THLDTEW"/>
<feature type="compositionally biased region" description="Basic and acidic residues" evidence="1">
    <location>
        <begin position="248"/>
        <end position="259"/>
    </location>
</feature>
<dbReference type="OrthoDB" id="6415790at2759"/>
<feature type="region of interest" description="Disordered" evidence="1">
    <location>
        <begin position="741"/>
        <end position="760"/>
    </location>
</feature>
<evidence type="ECO:0000256" key="1">
    <source>
        <dbReference type="SAM" id="MobiDB-lite"/>
    </source>
</evidence>
<dbReference type="GeneID" id="19202515"/>
<feature type="compositionally biased region" description="Basic and acidic residues" evidence="1">
    <location>
        <begin position="969"/>
        <end position="980"/>
    </location>
</feature>
<feature type="domain" description="GYF" evidence="2">
    <location>
        <begin position="335"/>
        <end position="384"/>
    </location>
</feature>
<dbReference type="InterPro" id="IPR051640">
    <property type="entry name" value="GRB10-interact_GYF"/>
</dbReference>
<dbReference type="PROSITE" id="PS50829">
    <property type="entry name" value="GYF"/>
    <property type="match status" value="1"/>
</dbReference>
<feature type="compositionally biased region" description="Basic and acidic residues" evidence="1">
    <location>
        <begin position="162"/>
        <end position="177"/>
    </location>
</feature>
<dbReference type="PANTHER" id="PTHR14445:SF36">
    <property type="entry name" value="FI03272P-RELATED"/>
    <property type="match status" value="1"/>
</dbReference>
<feature type="region of interest" description="Disordered" evidence="1">
    <location>
        <begin position="651"/>
        <end position="735"/>
    </location>
</feature>
<feature type="compositionally biased region" description="Polar residues" evidence="1">
    <location>
        <begin position="651"/>
        <end position="679"/>
    </location>
</feature>
<keyword evidence="4" id="KW-1185">Reference proteome</keyword>
<name>A0A5M3N6A2_CONPW</name>
<feature type="compositionally biased region" description="Pro residues" evidence="1">
    <location>
        <begin position="19"/>
        <end position="32"/>
    </location>
</feature>
<dbReference type="SUPFAM" id="SSF55277">
    <property type="entry name" value="GYF domain"/>
    <property type="match status" value="1"/>
</dbReference>
<feature type="compositionally biased region" description="Basic and acidic residues" evidence="1">
    <location>
        <begin position="61"/>
        <end position="71"/>
    </location>
</feature>
<dbReference type="InterPro" id="IPR035445">
    <property type="entry name" value="GYF-like_dom_sf"/>
</dbReference>
<dbReference type="GO" id="GO:0005829">
    <property type="term" value="C:cytosol"/>
    <property type="evidence" value="ECO:0007669"/>
    <property type="project" value="TreeGrafter"/>
</dbReference>
<dbReference type="PANTHER" id="PTHR14445">
    <property type="entry name" value="GRB10 INTERACTING GYF PROTEIN"/>
    <property type="match status" value="1"/>
</dbReference>
<feature type="compositionally biased region" description="Polar residues" evidence="1">
    <location>
        <begin position="238"/>
        <end position="247"/>
    </location>
</feature>
<evidence type="ECO:0000313" key="4">
    <source>
        <dbReference type="Proteomes" id="UP000053558"/>
    </source>
</evidence>
<dbReference type="InterPro" id="IPR003169">
    <property type="entry name" value="GYF"/>
</dbReference>
<proteinExistence type="predicted"/>
<feature type="region of interest" description="Disordered" evidence="1">
    <location>
        <begin position="999"/>
        <end position="1057"/>
    </location>
</feature>
<feature type="compositionally biased region" description="Pro residues" evidence="1">
    <location>
        <begin position="842"/>
        <end position="855"/>
    </location>
</feature>
<reference evidence="4" key="1">
    <citation type="journal article" date="2012" name="Science">
        <title>The Paleozoic origin of enzymatic lignin decomposition reconstructed from 31 fungal genomes.</title>
        <authorList>
            <person name="Floudas D."/>
            <person name="Binder M."/>
            <person name="Riley R."/>
            <person name="Barry K."/>
            <person name="Blanchette R.A."/>
            <person name="Henrissat B."/>
            <person name="Martinez A.T."/>
            <person name="Otillar R."/>
            <person name="Spatafora J.W."/>
            <person name="Yadav J.S."/>
            <person name="Aerts A."/>
            <person name="Benoit I."/>
            <person name="Boyd A."/>
            <person name="Carlson A."/>
            <person name="Copeland A."/>
            <person name="Coutinho P.M."/>
            <person name="de Vries R.P."/>
            <person name="Ferreira P."/>
            <person name="Findley K."/>
            <person name="Foster B."/>
            <person name="Gaskell J."/>
            <person name="Glotzer D."/>
            <person name="Gorecki P."/>
            <person name="Heitman J."/>
            <person name="Hesse C."/>
            <person name="Hori C."/>
            <person name="Igarashi K."/>
            <person name="Jurgens J.A."/>
            <person name="Kallen N."/>
            <person name="Kersten P."/>
            <person name="Kohler A."/>
            <person name="Kuees U."/>
            <person name="Kumar T.K.A."/>
            <person name="Kuo A."/>
            <person name="LaButti K."/>
            <person name="Larrondo L.F."/>
            <person name="Lindquist E."/>
            <person name="Ling A."/>
            <person name="Lombard V."/>
            <person name="Lucas S."/>
            <person name="Lundell T."/>
            <person name="Martin R."/>
            <person name="McLaughlin D.J."/>
            <person name="Morgenstern I."/>
            <person name="Morin E."/>
            <person name="Murat C."/>
            <person name="Nagy L.G."/>
            <person name="Nolan M."/>
            <person name="Ohm R.A."/>
            <person name="Patyshakuliyeva A."/>
            <person name="Rokas A."/>
            <person name="Ruiz-Duenas F.J."/>
            <person name="Sabat G."/>
            <person name="Salamov A."/>
            <person name="Samejima M."/>
            <person name="Schmutz J."/>
            <person name="Slot J.C."/>
            <person name="St John F."/>
            <person name="Stenlid J."/>
            <person name="Sun H."/>
            <person name="Sun S."/>
            <person name="Syed K."/>
            <person name="Tsang A."/>
            <person name="Wiebenga A."/>
            <person name="Young D."/>
            <person name="Pisabarro A."/>
            <person name="Eastwood D.C."/>
            <person name="Martin F."/>
            <person name="Cullen D."/>
            <person name="Grigoriev I.V."/>
            <person name="Hibbett D.S."/>
        </authorList>
    </citation>
    <scope>NUCLEOTIDE SEQUENCE [LARGE SCALE GENOMIC DNA]</scope>
    <source>
        <strain evidence="4">RWD-64-598 SS2</strain>
    </source>
</reference>